<feature type="compositionally biased region" description="Low complexity" evidence="1">
    <location>
        <begin position="320"/>
        <end position="332"/>
    </location>
</feature>
<feature type="region of interest" description="Disordered" evidence="1">
    <location>
        <begin position="232"/>
        <end position="346"/>
    </location>
</feature>
<dbReference type="OrthoDB" id="2593121at2759"/>
<evidence type="ECO:0000313" key="2">
    <source>
        <dbReference type="EMBL" id="KIR38229.1"/>
    </source>
</evidence>
<dbReference type="AlphaFoldDB" id="A0A0D0UVT6"/>
<dbReference type="EMBL" id="KN847911">
    <property type="protein sequence ID" value="KIR38229.1"/>
    <property type="molecule type" value="Genomic_DNA"/>
</dbReference>
<dbReference type="Proteomes" id="UP000053392">
    <property type="component" value="Unassembled WGS sequence"/>
</dbReference>
<sequence>MSVQENMPPPTLKRARPHSTNLSSSSVTPTAGGQPATSSALPGVHTTSRAKRRKPEPVNVEKEREKESENEIKTKIDFNDLPVETLYKYLEAHDLLPRWDPSPWSEEPCIPPNQLYVIPPPAPTPVPPASAFLPNQDPSPPPEHTLRTSSMAPGTEEDIKPTMSAVDAGAVDTGAVDTGAVDTGAVDTGVNDISAVDIGALGTGPTESAAIDTGDAGAADGTTITSEEKVEQINGVEETHQSTNGQVEEGETTTAAAAATPSGQGETTAEQLNGPITSTDQPTASAEPNVNPEVPSDIPPTSDAPLASPHSTPPPPTPPTTRSKTLPSRRPATPAPPSPPPAPTIRRGVMTLSDVLAAKHVLAEKANAHWAKGLGGGQNKESETIVNFLYKMKVGPGRLLRVYNPTTSTQPPWL</sequence>
<protein>
    <submittedName>
        <fullName evidence="2">Uncharacterized protein</fullName>
    </submittedName>
</protein>
<feature type="compositionally biased region" description="Pro residues" evidence="1">
    <location>
        <begin position="333"/>
        <end position="343"/>
    </location>
</feature>
<name>A0A0D0UVT6_9TREE</name>
<evidence type="ECO:0000256" key="1">
    <source>
        <dbReference type="SAM" id="MobiDB-lite"/>
    </source>
</evidence>
<reference evidence="2 3" key="1">
    <citation type="submission" date="2015-01" db="EMBL/GenBank/DDBJ databases">
        <title>The Genome Sequence of Cryptococcus gattii Ram5.</title>
        <authorList>
            <consortium name="The Broad Institute Genomics Platform"/>
            <person name="Cuomo C."/>
            <person name="Litvintseva A."/>
            <person name="Chen Y."/>
            <person name="Heitman J."/>
            <person name="Sun S."/>
            <person name="Springer D."/>
            <person name="Dromer F."/>
            <person name="Young S."/>
            <person name="Zeng Q."/>
            <person name="Gargeya S."/>
            <person name="Abouelleil A."/>
            <person name="Alvarado L."/>
            <person name="Chapman S.B."/>
            <person name="Gainer-Dewar J."/>
            <person name="Goldberg J."/>
            <person name="Griggs A."/>
            <person name="Gujja S."/>
            <person name="Hansen M."/>
            <person name="Howarth C."/>
            <person name="Imamovic A."/>
            <person name="Larimer J."/>
            <person name="Murphy C."/>
            <person name="Naylor J."/>
            <person name="Pearson M."/>
            <person name="Priest M."/>
            <person name="Roberts A."/>
            <person name="Saif S."/>
            <person name="Shea T."/>
            <person name="Sykes S."/>
            <person name="Wortman J."/>
            <person name="Nusbaum C."/>
            <person name="Birren B."/>
        </authorList>
    </citation>
    <scope>NUCLEOTIDE SEQUENCE [LARGE SCALE GENOMIC DNA]</scope>
    <source>
        <strain evidence="2 3">Ram5</strain>
    </source>
</reference>
<feature type="compositionally biased region" description="Polar residues" evidence="1">
    <location>
        <begin position="18"/>
        <end position="40"/>
    </location>
</feature>
<feature type="region of interest" description="Disordered" evidence="1">
    <location>
        <begin position="1"/>
        <end position="71"/>
    </location>
</feature>
<feature type="compositionally biased region" description="Basic and acidic residues" evidence="1">
    <location>
        <begin position="55"/>
        <end position="71"/>
    </location>
</feature>
<feature type="compositionally biased region" description="Polar residues" evidence="1">
    <location>
        <begin position="261"/>
        <end position="288"/>
    </location>
</feature>
<keyword evidence="3" id="KW-1185">Reference proteome</keyword>
<dbReference type="HOGENOM" id="CLU_683370_0_0_1"/>
<organism evidence="2 3">
    <name type="scientific">Cryptococcus deuterogattii Ram5</name>
    <dbReference type="NCBI Taxonomy" id="1296110"/>
    <lineage>
        <taxon>Eukaryota</taxon>
        <taxon>Fungi</taxon>
        <taxon>Dikarya</taxon>
        <taxon>Basidiomycota</taxon>
        <taxon>Agaricomycotina</taxon>
        <taxon>Tremellomycetes</taxon>
        <taxon>Tremellales</taxon>
        <taxon>Cryptococcaceae</taxon>
        <taxon>Cryptococcus</taxon>
        <taxon>Cryptococcus gattii species complex</taxon>
    </lineage>
</organism>
<gene>
    <name evidence="2" type="ORF">I313_05802</name>
</gene>
<proteinExistence type="predicted"/>
<evidence type="ECO:0000313" key="3">
    <source>
        <dbReference type="Proteomes" id="UP000053392"/>
    </source>
</evidence>
<accession>A0A0D0UVT6</accession>